<evidence type="ECO:0000256" key="1">
    <source>
        <dbReference type="ARBA" id="ARBA00023015"/>
    </source>
</evidence>
<dbReference type="PANTHER" id="PTHR24567:SF74">
    <property type="entry name" value="HTH-TYPE TRANSCRIPTIONAL REGULATOR ARCR"/>
    <property type="match status" value="1"/>
</dbReference>
<dbReference type="InterPro" id="IPR018490">
    <property type="entry name" value="cNMP-bd_dom_sf"/>
</dbReference>
<comment type="caution">
    <text evidence="6">The sequence shown here is derived from an EMBL/GenBank/DDBJ whole genome shotgun (WGS) entry which is preliminary data.</text>
</comment>
<dbReference type="InterPro" id="IPR050397">
    <property type="entry name" value="Env_Response_Regulators"/>
</dbReference>
<protein>
    <submittedName>
        <fullName evidence="6">CRP/FNR family transcriptional regulator</fullName>
    </submittedName>
</protein>
<dbReference type="PANTHER" id="PTHR24567">
    <property type="entry name" value="CRP FAMILY TRANSCRIPTIONAL REGULATORY PROTEIN"/>
    <property type="match status" value="1"/>
</dbReference>
<proteinExistence type="predicted"/>
<dbReference type="SUPFAM" id="SSF46785">
    <property type="entry name" value="Winged helix' DNA-binding domain"/>
    <property type="match status" value="1"/>
</dbReference>
<accession>A0A560CNF7</accession>
<dbReference type="Proteomes" id="UP000318529">
    <property type="component" value="Unassembled WGS sequence"/>
</dbReference>
<dbReference type="Gene3D" id="2.60.120.10">
    <property type="entry name" value="Jelly Rolls"/>
    <property type="match status" value="1"/>
</dbReference>
<evidence type="ECO:0000259" key="4">
    <source>
        <dbReference type="PROSITE" id="PS50042"/>
    </source>
</evidence>
<dbReference type="Pfam" id="PF13545">
    <property type="entry name" value="HTH_Crp_2"/>
    <property type="match status" value="1"/>
</dbReference>
<dbReference type="InterPro" id="IPR014710">
    <property type="entry name" value="RmlC-like_jellyroll"/>
</dbReference>
<dbReference type="Gene3D" id="1.10.10.10">
    <property type="entry name" value="Winged helix-like DNA-binding domain superfamily/Winged helix DNA-binding domain"/>
    <property type="match status" value="1"/>
</dbReference>
<evidence type="ECO:0000259" key="5">
    <source>
        <dbReference type="PROSITE" id="PS51063"/>
    </source>
</evidence>
<organism evidence="6 7">
    <name type="scientific">Azospirillum brasilense</name>
    <dbReference type="NCBI Taxonomy" id="192"/>
    <lineage>
        <taxon>Bacteria</taxon>
        <taxon>Pseudomonadati</taxon>
        <taxon>Pseudomonadota</taxon>
        <taxon>Alphaproteobacteria</taxon>
        <taxon>Rhodospirillales</taxon>
        <taxon>Azospirillaceae</taxon>
        <taxon>Azospirillum</taxon>
    </lineage>
</organism>
<dbReference type="AlphaFoldDB" id="A0A560CNF7"/>
<reference evidence="6 7" key="1">
    <citation type="submission" date="2019-06" db="EMBL/GenBank/DDBJ databases">
        <title>Genomic Encyclopedia of Type Strains, Phase IV (KMG-V): Genome sequencing to study the core and pangenomes of soil and plant-associated prokaryotes.</title>
        <authorList>
            <person name="Whitman W."/>
        </authorList>
    </citation>
    <scope>NUCLEOTIDE SEQUENCE [LARGE SCALE GENOMIC DNA]</scope>
    <source>
        <strain evidence="6 7">BR 11650</strain>
    </source>
</reference>
<dbReference type="GO" id="GO:0005829">
    <property type="term" value="C:cytosol"/>
    <property type="evidence" value="ECO:0007669"/>
    <property type="project" value="TreeGrafter"/>
</dbReference>
<dbReference type="Pfam" id="PF00027">
    <property type="entry name" value="cNMP_binding"/>
    <property type="match status" value="1"/>
</dbReference>
<evidence type="ECO:0000256" key="3">
    <source>
        <dbReference type="ARBA" id="ARBA00023163"/>
    </source>
</evidence>
<dbReference type="InterPro" id="IPR012318">
    <property type="entry name" value="HTH_CRP"/>
</dbReference>
<dbReference type="GO" id="GO:0003700">
    <property type="term" value="F:DNA-binding transcription factor activity"/>
    <property type="evidence" value="ECO:0007669"/>
    <property type="project" value="TreeGrafter"/>
</dbReference>
<dbReference type="InterPro" id="IPR036388">
    <property type="entry name" value="WH-like_DNA-bd_sf"/>
</dbReference>
<evidence type="ECO:0000313" key="6">
    <source>
        <dbReference type="EMBL" id="TWA86398.1"/>
    </source>
</evidence>
<dbReference type="CDD" id="cd00038">
    <property type="entry name" value="CAP_ED"/>
    <property type="match status" value="1"/>
</dbReference>
<feature type="domain" description="Cyclic nucleotide-binding" evidence="4">
    <location>
        <begin position="49"/>
        <end position="171"/>
    </location>
</feature>
<sequence length="260" mass="28214">MGGVAQDEGLGWTGEAPSPIMVIADRRGPGMLPQHIEKIDEFWVRAFPALAALEPDARAVLRVQGARMAVPRGTVLFRIGSLCHNFLMLLDGTVRVQMTAETGREIVLYRVGAGETCILTTACLMTRADYSAEGVAETDLDAVALGAGAFHELLARSAVFRDVVFASFGTRLLGMMMLVEEVAFGRIDLRLARFLVDHRDARGGLDTTHQTLAVELGTAREVVSRQLKEFERRGLVELSRGRVGVRDPDALLALERAGGV</sequence>
<keyword evidence="1" id="KW-0805">Transcription regulation</keyword>
<gene>
    <name evidence="6" type="ORF">FBZ83_102189</name>
</gene>
<dbReference type="SUPFAM" id="SSF51206">
    <property type="entry name" value="cAMP-binding domain-like"/>
    <property type="match status" value="1"/>
</dbReference>
<dbReference type="InterPro" id="IPR000595">
    <property type="entry name" value="cNMP-bd_dom"/>
</dbReference>
<dbReference type="EMBL" id="VITH01000002">
    <property type="protein sequence ID" value="TWA86398.1"/>
    <property type="molecule type" value="Genomic_DNA"/>
</dbReference>
<dbReference type="CDD" id="cd00092">
    <property type="entry name" value="HTH_CRP"/>
    <property type="match status" value="1"/>
</dbReference>
<name>A0A560CNF7_AZOBR</name>
<dbReference type="PROSITE" id="PS50042">
    <property type="entry name" value="CNMP_BINDING_3"/>
    <property type="match status" value="1"/>
</dbReference>
<dbReference type="PROSITE" id="PS51063">
    <property type="entry name" value="HTH_CRP_2"/>
    <property type="match status" value="1"/>
</dbReference>
<keyword evidence="3" id="KW-0804">Transcription</keyword>
<dbReference type="SMART" id="SM00419">
    <property type="entry name" value="HTH_CRP"/>
    <property type="match status" value="1"/>
</dbReference>
<dbReference type="GO" id="GO:0003677">
    <property type="term" value="F:DNA binding"/>
    <property type="evidence" value="ECO:0007669"/>
    <property type="project" value="UniProtKB-KW"/>
</dbReference>
<feature type="domain" description="HTH crp-type" evidence="5">
    <location>
        <begin position="185"/>
        <end position="249"/>
    </location>
</feature>
<keyword evidence="2" id="KW-0238">DNA-binding</keyword>
<dbReference type="InterPro" id="IPR036390">
    <property type="entry name" value="WH_DNA-bd_sf"/>
</dbReference>
<evidence type="ECO:0000256" key="2">
    <source>
        <dbReference type="ARBA" id="ARBA00023125"/>
    </source>
</evidence>
<evidence type="ECO:0000313" key="7">
    <source>
        <dbReference type="Proteomes" id="UP000318529"/>
    </source>
</evidence>